<gene>
    <name evidence="2" type="ORF">AAJ76_740001</name>
</gene>
<feature type="compositionally biased region" description="Basic and acidic residues" evidence="1">
    <location>
        <begin position="26"/>
        <end position="37"/>
    </location>
</feature>
<dbReference type="Proteomes" id="UP000034350">
    <property type="component" value="Unassembled WGS sequence"/>
</dbReference>
<organism evidence="2 3">
    <name type="scientific">Vairimorpha ceranae</name>
    <dbReference type="NCBI Taxonomy" id="40302"/>
    <lineage>
        <taxon>Eukaryota</taxon>
        <taxon>Fungi</taxon>
        <taxon>Fungi incertae sedis</taxon>
        <taxon>Microsporidia</taxon>
        <taxon>Nosematidae</taxon>
        <taxon>Vairimorpha</taxon>
    </lineage>
</organism>
<dbReference type="RefSeq" id="XP_024330157.1">
    <property type="nucleotide sequence ID" value="XM_024476352.1"/>
</dbReference>
<evidence type="ECO:0000256" key="1">
    <source>
        <dbReference type="SAM" id="MobiDB-lite"/>
    </source>
</evidence>
<evidence type="ECO:0000313" key="2">
    <source>
        <dbReference type="EMBL" id="KKO74415.1"/>
    </source>
</evidence>
<dbReference type="GeneID" id="36321305"/>
<accession>A0A0F9WC47</accession>
<dbReference type="EMBL" id="JPQZ01000074">
    <property type="protein sequence ID" value="KKO74415.1"/>
    <property type="molecule type" value="Genomic_DNA"/>
</dbReference>
<dbReference type="VEuPathDB" id="MicrosporidiaDB:AAJ76_740001"/>
<sequence length="61" mass="6813">ENPADEKPNENPADEKPNENPNEDPSNDHNSSDEEGHTAMVLCLKNGVKRSLTDWWQPSAL</sequence>
<comment type="caution">
    <text evidence="2">The sequence shown here is derived from an EMBL/GenBank/DDBJ whole genome shotgun (WGS) entry which is preliminary data.</text>
</comment>
<protein>
    <submittedName>
        <fullName evidence="2">Uncharacterized protein</fullName>
    </submittedName>
</protein>
<name>A0A0F9WC47_9MICR</name>
<reference evidence="2 3" key="1">
    <citation type="journal article" date="2015" name="Environ. Microbiol.">
        <title>Genome analyses suggest the presence of polyploidy and recent human-driven expansions in eight global populations of the honeybee pathogen Nosema ceranae.</title>
        <authorList>
            <person name="Pelin A."/>
            <person name="Selman M."/>
            <person name="Aris-Brosou S."/>
            <person name="Farinelli L."/>
            <person name="Corradi N."/>
        </authorList>
    </citation>
    <scope>NUCLEOTIDE SEQUENCE [LARGE SCALE GENOMIC DNA]</scope>
    <source>
        <strain evidence="2 3">PA08 1199</strain>
    </source>
</reference>
<keyword evidence="3" id="KW-1185">Reference proteome</keyword>
<feature type="region of interest" description="Disordered" evidence="1">
    <location>
        <begin position="1"/>
        <end position="40"/>
    </location>
</feature>
<feature type="compositionally biased region" description="Basic and acidic residues" evidence="1">
    <location>
        <begin position="1"/>
        <end position="18"/>
    </location>
</feature>
<proteinExistence type="predicted"/>
<feature type="non-terminal residue" evidence="2">
    <location>
        <position position="1"/>
    </location>
</feature>
<evidence type="ECO:0000313" key="3">
    <source>
        <dbReference type="Proteomes" id="UP000034350"/>
    </source>
</evidence>
<dbReference type="AlphaFoldDB" id="A0A0F9WC47"/>